<keyword evidence="4" id="KW-1185">Reference proteome</keyword>
<dbReference type="GO" id="GO:0043634">
    <property type="term" value="P:polyadenylation-dependent ncRNA catabolic process"/>
    <property type="evidence" value="ECO:0007669"/>
    <property type="project" value="TreeGrafter"/>
</dbReference>
<feature type="region of interest" description="Disordered" evidence="1">
    <location>
        <begin position="1"/>
        <end position="104"/>
    </location>
</feature>
<feature type="compositionally biased region" description="Basic and acidic residues" evidence="1">
    <location>
        <begin position="333"/>
        <end position="347"/>
    </location>
</feature>
<feature type="compositionally biased region" description="Polar residues" evidence="1">
    <location>
        <begin position="456"/>
        <end position="470"/>
    </location>
</feature>
<dbReference type="Pfam" id="PF22600">
    <property type="entry name" value="MTPAP-like_central"/>
    <property type="match status" value="1"/>
</dbReference>
<feature type="region of interest" description="Disordered" evidence="1">
    <location>
        <begin position="299"/>
        <end position="527"/>
    </location>
</feature>
<dbReference type="GO" id="GO:0010605">
    <property type="term" value="P:negative regulation of macromolecule metabolic process"/>
    <property type="evidence" value="ECO:0007669"/>
    <property type="project" value="UniProtKB-ARBA"/>
</dbReference>
<dbReference type="SUPFAM" id="SSF81301">
    <property type="entry name" value="Nucleotidyltransferase"/>
    <property type="match status" value="1"/>
</dbReference>
<dbReference type="GO" id="GO:0031123">
    <property type="term" value="P:RNA 3'-end processing"/>
    <property type="evidence" value="ECO:0007669"/>
    <property type="project" value="TreeGrafter"/>
</dbReference>
<feature type="compositionally biased region" description="Basic and acidic residues" evidence="1">
    <location>
        <begin position="471"/>
        <end position="481"/>
    </location>
</feature>
<feature type="compositionally biased region" description="Basic and acidic residues" evidence="1">
    <location>
        <begin position="444"/>
        <end position="453"/>
    </location>
</feature>
<feature type="compositionally biased region" description="Basic and acidic residues" evidence="1">
    <location>
        <begin position="401"/>
        <end position="423"/>
    </location>
</feature>
<protein>
    <recommendedName>
        <fullName evidence="2">Poly(A) RNA polymerase mitochondrial-like central palm domain-containing protein</fullName>
    </recommendedName>
</protein>
<dbReference type="AlphaFoldDB" id="A0A4P9WQD4"/>
<dbReference type="InterPro" id="IPR054708">
    <property type="entry name" value="MTPAP-like_central"/>
</dbReference>
<dbReference type="OrthoDB" id="273917at2759"/>
<dbReference type="PANTHER" id="PTHR23092:SF15">
    <property type="entry name" value="INACTIVE NON-CANONICAL POLY(A) RNA POLYMERASE PROTEIN TRF4-2-RELATED"/>
    <property type="match status" value="1"/>
</dbReference>
<dbReference type="GO" id="GO:0003729">
    <property type="term" value="F:mRNA binding"/>
    <property type="evidence" value="ECO:0007669"/>
    <property type="project" value="TreeGrafter"/>
</dbReference>
<gene>
    <name evidence="3" type="ORF">BDK51DRAFT_25726</name>
</gene>
<reference evidence="4" key="1">
    <citation type="journal article" date="2018" name="Nat. Microbiol.">
        <title>Leveraging single-cell genomics to expand the fungal tree of life.</title>
        <authorList>
            <person name="Ahrendt S.R."/>
            <person name="Quandt C.A."/>
            <person name="Ciobanu D."/>
            <person name="Clum A."/>
            <person name="Salamov A."/>
            <person name="Andreopoulos B."/>
            <person name="Cheng J.F."/>
            <person name="Woyke T."/>
            <person name="Pelin A."/>
            <person name="Henrissat B."/>
            <person name="Reynolds N.K."/>
            <person name="Benny G.L."/>
            <person name="Smith M.E."/>
            <person name="James T.Y."/>
            <person name="Grigoriev I.V."/>
        </authorList>
    </citation>
    <scope>NUCLEOTIDE SEQUENCE [LARGE SCALE GENOMIC DNA]</scope>
</reference>
<evidence type="ECO:0000256" key="1">
    <source>
        <dbReference type="SAM" id="MobiDB-lite"/>
    </source>
</evidence>
<dbReference type="GO" id="GO:0031499">
    <property type="term" value="C:TRAMP complex"/>
    <property type="evidence" value="ECO:0007669"/>
    <property type="project" value="TreeGrafter"/>
</dbReference>
<evidence type="ECO:0000313" key="3">
    <source>
        <dbReference type="EMBL" id="RKO94018.1"/>
    </source>
</evidence>
<feature type="compositionally biased region" description="Low complexity" evidence="1">
    <location>
        <begin position="1"/>
        <end position="10"/>
    </location>
</feature>
<evidence type="ECO:0000313" key="4">
    <source>
        <dbReference type="Proteomes" id="UP000269721"/>
    </source>
</evidence>
<organism evidence="3 4">
    <name type="scientific">Blyttiomyces helicus</name>
    <dbReference type="NCBI Taxonomy" id="388810"/>
    <lineage>
        <taxon>Eukaryota</taxon>
        <taxon>Fungi</taxon>
        <taxon>Fungi incertae sedis</taxon>
        <taxon>Chytridiomycota</taxon>
        <taxon>Chytridiomycota incertae sedis</taxon>
        <taxon>Chytridiomycetes</taxon>
        <taxon>Chytridiomycetes incertae sedis</taxon>
        <taxon>Blyttiomyces</taxon>
    </lineage>
</organism>
<dbReference type="PANTHER" id="PTHR23092">
    <property type="entry name" value="POLY(A) RNA POLYMERASE"/>
    <property type="match status" value="1"/>
</dbReference>
<dbReference type="Gene3D" id="3.30.460.10">
    <property type="entry name" value="Beta Polymerase, domain 2"/>
    <property type="match status" value="1"/>
</dbReference>
<dbReference type="Proteomes" id="UP000269721">
    <property type="component" value="Unassembled WGS sequence"/>
</dbReference>
<feature type="compositionally biased region" description="Basic residues" evidence="1">
    <location>
        <begin position="79"/>
        <end position="97"/>
    </location>
</feature>
<dbReference type="InterPro" id="IPR043519">
    <property type="entry name" value="NT_sf"/>
</dbReference>
<proteinExistence type="predicted"/>
<feature type="compositionally biased region" description="Basic and acidic residues" evidence="1">
    <location>
        <begin position="513"/>
        <end position="527"/>
    </location>
</feature>
<feature type="compositionally biased region" description="Basic and acidic residues" evidence="1">
    <location>
        <begin position="361"/>
        <end position="382"/>
    </location>
</feature>
<dbReference type="GO" id="GO:1990817">
    <property type="term" value="F:poly(A) RNA polymerase activity"/>
    <property type="evidence" value="ECO:0007669"/>
    <property type="project" value="InterPro"/>
</dbReference>
<sequence>MAAEPAAAPLPDRRAAPPTLGEDDQPSDNLAGGEARPTTPLGRDAGSAELSPPPGCTGAEEGNFDNAKGLPMEAISNSRWKKRGGKRGGKNRKNRKKREAEKHEAEVELYGFRHERVNAPASLHATSGVPPWVRNSPYPFQTIEERLTAEINDYVRFFSSTNADREMRDRVFAIYRKSVASSRPSLSLTLFGSSSTGLYLPGADLDMGIRDDSQPLSADLDMGIRDDSQPLNPEKALLLTKQLNKFAKDIRRNASALVVLTRATVPIIKLTDRDSQLQVDISHRQLGGTEADKYVCEKSASNETQGRGEGGDGGPSPKRMRMETQSRGGDGISGREEDRAHTRDGGRSARAGDGSGYGKRGGGDDGSRWDEEDSSRSNRDSENENVSSSRNSLNPTTTMRGSREAHAYGRGGDRGSGREDDGGRSACGGGVSRYGKRGRGYDGGSREEEEYRYGDVTSSIRDSENVSSSRDSIKRLRKGADSWDDPDSGRPARTQPGSINPRPNPTTAVHSSGDIEDRLSSHKSDDH</sequence>
<feature type="domain" description="Poly(A) RNA polymerase mitochondrial-like central palm" evidence="2">
    <location>
        <begin position="147"/>
        <end position="289"/>
    </location>
</feature>
<dbReference type="GO" id="GO:0005730">
    <property type="term" value="C:nucleolus"/>
    <property type="evidence" value="ECO:0007669"/>
    <property type="project" value="TreeGrafter"/>
</dbReference>
<dbReference type="InterPro" id="IPR045862">
    <property type="entry name" value="Trf4-like"/>
</dbReference>
<dbReference type="EMBL" id="KZ994041">
    <property type="protein sequence ID" value="RKO94018.1"/>
    <property type="molecule type" value="Genomic_DNA"/>
</dbReference>
<accession>A0A4P9WQD4</accession>
<name>A0A4P9WQD4_9FUNG</name>
<dbReference type="CDD" id="cd05402">
    <property type="entry name" value="NT_PAP_TUTase"/>
    <property type="match status" value="1"/>
</dbReference>
<evidence type="ECO:0000259" key="2">
    <source>
        <dbReference type="Pfam" id="PF22600"/>
    </source>
</evidence>